<feature type="chain" id="PRO_5044209553" description="Gram-positive cocci surface proteins LPxTG domain-containing protein" evidence="2">
    <location>
        <begin position="51"/>
        <end position="146"/>
    </location>
</feature>
<feature type="region of interest" description="Disordered" evidence="1">
    <location>
        <begin position="60"/>
        <end position="110"/>
    </location>
</feature>
<name>A0AB33JWP1_9ACTN</name>
<evidence type="ECO:0000256" key="2">
    <source>
        <dbReference type="SAM" id="SignalP"/>
    </source>
</evidence>
<protein>
    <recommendedName>
        <fullName evidence="4">Gram-positive cocci surface proteins LPxTG domain-containing protein</fullName>
    </recommendedName>
</protein>
<reference evidence="3" key="1">
    <citation type="submission" date="2024-07" db="EMBL/GenBank/DDBJ databases">
        <title>Complete genome sequences of cellulolytic bacteria, Kitasatospora sp. CMC57 and Streptomyces sp. CMC78, isolated from Japanese agricultural soil.</title>
        <authorList>
            <person name="Hashimoto T."/>
            <person name="Ito M."/>
            <person name="Iwamoto M."/>
            <person name="Fukahori D."/>
            <person name="Shoda T."/>
            <person name="Sakoda M."/>
            <person name="Morohoshi T."/>
            <person name="Mitsuboshi M."/>
            <person name="Nishizawa T."/>
        </authorList>
    </citation>
    <scope>NUCLEOTIDE SEQUENCE</scope>
    <source>
        <strain evidence="3">CMC57</strain>
    </source>
</reference>
<gene>
    <name evidence="3" type="ORF">KCMC57_05310</name>
</gene>
<evidence type="ECO:0008006" key="4">
    <source>
        <dbReference type="Google" id="ProtNLM"/>
    </source>
</evidence>
<dbReference type="AlphaFoldDB" id="A0AB33JWP1"/>
<dbReference type="EMBL" id="AP035881">
    <property type="protein sequence ID" value="BFP44163.1"/>
    <property type="molecule type" value="Genomic_DNA"/>
</dbReference>
<keyword evidence="2" id="KW-0732">Signal</keyword>
<organism evidence="3">
    <name type="scientific">Kitasatospora sp. CMC57</name>
    <dbReference type="NCBI Taxonomy" id="3231513"/>
    <lineage>
        <taxon>Bacteria</taxon>
        <taxon>Bacillati</taxon>
        <taxon>Actinomycetota</taxon>
        <taxon>Actinomycetes</taxon>
        <taxon>Kitasatosporales</taxon>
        <taxon>Streptomycetaceae</taxon>
        <taxon>Kitasatospora</taxon>
    </lineage>
</organism>
<feature type="signal peptide" evidence="2">
    <location>
        <begin position="1"/>
        <end position="50"/>
    </location>
</feature>
<accession>A0AB33JWP1</accession>
<evidence type="ECO:0000313" key="3">
    <source>
        <dbReference type="EMBL" id="BFP44163.1"/>
    </source>
</evidence>
<proteinExistence type="predicted"/>
<sequence length="146" mass="14644">MRYYCDSPADAVSAIARSTGRAILMRSARTLLTGAALAATVLLAAPAAYAEDGATELTWEQKQAKAATTEGQKTWEEKQATGKPDGSATQDEATTEYKQPKGGVQAGGGGTALSGGGLAVGAVLLAGGLGVGAHLLRRRPGVTGTA</sequence>
<evidence type="ECO:0000256" key="1">
    <source>
        <dbReference type="SAM" id="MobiDB-lite"/>
    </source>
</evidence>